<dbReference type="AlphaFoldDB" id="A0A076LUE3"/>
<dbReference type="InterPro" id="IPR000758">
    <property type="entry name" value="Enterovir_OMP"/>
</dbReference>
<dbReference type="RefSeq" id="WP_144242833.1">
    <property type="nucleotide sequence ID" value="NZ_CP006664.1"/>
</dbReference>
<evidence type="ECO:0000313" key="1">
    <source>
        <dbReference type="EMBL" id="AIJ10078.1"/>
    </source>
</evidence>
<dbReference type="GeneID" id="41066915"/>
<accession>A0A076LUE3</accession>
<dbReference type="PRINTS" id="PR00316">
    <property type="entry name" value="ENTEROVIROMP"/>
</dbReference>
<dbReference type="HOGENOM" id="CLU_2287050_0_0_6"/>
<proteinExistence type="predicted"/>
<gene>
    <name evidence="1" type="primary">pagC</name>
    <name evidence="1" type="ORF">ETEE_3663</name>
</gene>
<sequence>MADGRGISSQDRVRARYNSLLIGPAWRLNEVVSRYVAAGISPRHMAWDYVSCEGAAPIHYADMLNVLAGGGGVLVGLSVHVTANLGYEGGRKPACRGRAVV</sequence>
<organism evidence="1 2">
    <name type="scientific">Edwardsiella anguillarum ET080813</name>
    <dbReference type="NCBI Taxonomy" id="667120"/>
    <lineage>
        <taxon>Bacteria</taxon>
        <taxon>Pseudomonadati</taxon>
        <taxon>Pseudomonadota</taxon>
        <taxon>Gammaproteobacteria</taxon>
        <taxon>Enterobacterales</taxon>
        <taxon>Hafniaceae</taxon>
        <taxon>Edwardsiella</taxon>
    </lineage>
</organism>
<dbReference type="GO" id="GO:0044384">
    <property type="term" value="C:host outer membrane"/>
    <property type="evidence" value="ECO:0007669"/>
    <property type="project" value="InterPro"/>
</dbReference>
<evidence type="ECO:0000313" key="2">
    <source>
        <dbReference type="Proteomes" id="UP000028681"/>
    </source>
</evidence>
<dbReference type="EMBL" id="CP006664">
    <property type="protein sequence ID" value="AIJ10078.1"/>
    <property type="molecule type" value="Genomic_DNA"/>
</dbReference>
<reference evidence="1 2" key="1">
    <citation type="journal article" date="2012" name="PLoS ONE">
        <title>Edwardsiella comparative phylogenomics reveal the new intra/inter-species taxonomic relationships, virulence evolution and niche adaptation mechanisms.</title>
        <authorList>
            <person name="Yang M."/>
            <person name="Lv Y."/>
            <person name="Xiao J."/>
            <person name="Wu H."/>
            <person name="Zheng H."/>
            <person name="Liu Q."/>
            <person name="Zhang Y."/>
            <person name="Wang Q."/>
        </authorList>
    </citation>
    <scope>NUCLEOTIDE SEQUENCE [LARGE SCALE GENOMIC DNA]</scope>
    <source>
        <strain evidence="2">080813</strain>
    </source>
</reference>
<name>A0A076LUE3_9GAMM</name>
<dbReference type="Proteomes" id="UP000028681">
    <property type="component" value="Chromosome"/>
</dbReference>
<dbReference type="Gene3D" id="2.40.160.20">
    <property type="match status" value="1"/>
</dbReference>
<dbReference type="KEGG" id="ete:ETEE_3663"/>
<protein>
    <submittedName>
        <fullName evidence="1">Attachment invasion locus protein</fullName>
    </submittedName>
</protein>